<evidence type="ECO:0000256" key="1">
    <source>
        <dbReference type="ARBA" id="ARBA00004370"/>
    </source>
</evidence>
<dbReference type="EMBL" id="MTYJ01000003">
    <property type="protein sequence ID" value="OQV25429.1"/>
    <property type="molecule type" value="Genomic_DNA"/>
</dbReference>
<evidence type="ECO:0000256" key="5">
    <source>
        <dbReference type="RuleBase" id="RU000688"/>
    </source>
</evidence>
<evidence type="ECO:0000256" key="2">
    <source>
        <dbReference type="ARBA" id="ARBA00022692"/>
    </source>
</evidence>
<accession>A0A1W0XD76</accession>
<evidence type="ECO:0000259" key="7">
    <source>
        <dbReference type="PROSITE" id="PS50262"/>
    </source>
</evidence>
<keyword evidence="5" id="KW-0297">G-protein coupled receptor</keyword>
<feature type="transmembrane region" description="Helical" evidence="6">
    <location>
        <begin position="215"/>
        <end position="242"/>
    </location>
</feature>
<dbReference type="Pfam" id="PF00001">
    <property type="entry name" value="7tm_1"/>
    <property type="match status" value="1"/>
</dbReference>
<dbReference type="Gene3D" id="1.20.1070.10">
    <property type="entry name" value="Rhodopsin 7-helix transmembrane proteins"/>
    <property type="match status" value="1"/>
</dbReference>
<dbReference type="PROSITE" id="PS50262">
    <property type="entry name" value="G_PROTEIN_RECEP_F1_2"/>
    <property type="match status" value="1"/>
</dbReference>
<keyword evidence="5" id="KW-0675">Receptor</keyword>
<dbReference type="PRINTS" id="PR00237">
    <property type="entry name" value="GPCRRHODOPSN"/>
</dbReference>
<dbReference type="InterPro" id="IPR052954">
    <property type="entry name" value="GPCR-Ligand_Int"/>
</dbReference>
<keyword evidence="4 6" id="KW-0472">Membrane</keyword>
<dbReference type="Proteomes" id="UP000192578">
    <property type="component" value="Unassembled WGS sequence"/>
</dbReference>
<keyword evidence="3 6" id="KW-1133">Transmembrane helix</keyword>
<name>A0A1W0XD76_HYPEX</name>
<feature type="transmembrane region" description="Helical" evidence="6">
    <location>
        <begin position="266"/>
        <end position="286"/>
    </location>
</feature>
<dbReference type="SUPFAM" id="SSF81321">
    <property type="entry name" value="Family A G protein-coupled receptor-like"/>
    <property type="match status" value="1"/>
</dbReference>
<dbReference type="AlphaFoldDB" id="A0A1W0XD76"/>
<dbReference type="InterPro" id="IPR017452">
    <property type="entry name" value="GPCR_Rhodpsn_7TM"/>
</dbReference>
<comment type="caution">
    <text evidence="8">The sequence shown here is derived from an EMBL/GenBank/DDBJ whole genome shotgun (WGS) entry which is preliminary data.</text>
</comment>
<dbReference type="PROSITE" id="PS00237">
    <property type="entry name" value="G_PROTEIN_RECEP_F1_1"/>
    <property type="match status" value="1"/>
</dbReference>
<comment type="subcellular location">
    <subcellularLocation>
        <location evidence="1">Membrane</location>
    </subcellularLocation>
</comment>
<reference evidence="9" key="1">
    <citation type="submission" date="2017-01" db="EMBL/GenBank/DDBJ databases">
        <title>Comparative genomics of anhydrobiosis in the tardigrade Hypsibius dujardini.</title>
        <authorList>
            <person name="Yoshida Y."/>
            <person name="Koutsovoulos G."/>
            <person name="Laetsch D."/>
            <person name="Stevens L."/>
            <person name="Kumar S."/>
            <person name="Horikawa D."/>
            <person name="Ishino K."/>
            <person name="Komine S."/>
            <person name="Tomita M."/>
            <person name="Blaxter M."/>
            <person name="Arakawa K."/>
        </authorList>
    </citation>
    <scope>NUCLEOTIDE SEQUENCE [LARGE SCALE GENOMIC DNA]</scope>
    <source>
        <strain evidence="9">Z151</strain>
    </source>
</reference>
<evidence type="ECO:0000256" key="3">
    <source>
        <dbReference type="ARBA" id="ARBA00022989"/>
    </source>
</evidence>
<gene>
    <name evidence="8" type="ORF">BV898_01105</name>
</gene>
<evidence type="ECO:0000256" key="4">
    <source>
        <dbReference type="ARBA" id="ARBA00023136"/>
    </source>
</evidence>
<keyword evidence="9" id="KW-1185">Reference proteome</keyword>
<feature type="transmembrane region" description="Helical" evidence="6">
    <location>
        <begin position="74"/>
        <end position="95"/>
    </location>
</feature>
<feature type="transmembrane region" description="Helical" evidence="6">
    <location>
        <begin position="122"/>
        <end position="141"/>
    </location>
</feature>
<evidence type="ECO:0000256" key="6">
    <source>
        <dbReference type="SAM" id="Phobius"/>
    </source>
</evidence>
<dbReference type="OrthoDB" id="9990906at2759"/>
<keyword evidence="5" id="KW-0807">Transducer</keyword>
<feature type="transmembrane region" description="Helical" evidence="6">
    <location>
        <begin position="306"/>
        <end position="327"/>
    </location>
</feature>
<evidence type="ECO:0000313" key="8">
    <source>
        <dbReference type="EMBL" id="OQV25429.1"/>
    </source>
</evidence>
<feature type="transmembrane region" description="Helical" evidence="6">
    <location>
        <begin position="162"/>
        <end position="182"/>
    </location>
</feature>
<proteinExistence type="inferred from homology"/>
<comment type="similarity">
    <text evidence="5">Belongs to the G-protein coupled receptor 1 family.</text>
</comment>
<sequence>MNFANSSLNSTLPAAISLDKCGWPTSVHSQRPQPPSIRYLDLCSYPLLLLLTTIGNVLNLLVLRLDKPFGSKGVYLSAVAITDLVYMWSAIISYISNYDGEVHGLPRPAIRDMVDRLNGFTMFLQETCVIASAWMIVAFTLERFLAIRYPLKHLIFSHGQRSLYVVTGVVSVAAGIAVVRLVDYYWFYTQFIAAVPRPPRVPPRPKILLEWYGTYVWALAFIQIGTFIAILLLNALLLRVIARQHRVRRESLHVGEHRSRGVDRGAVAMLLACSLCYLLTQMPGFAGNVLFLLNKACIHQLHPRTVAVLAPILNVLLNVNFSANFLLYCGANPRFRKGVKVLMGNQPLDSATDRSTSDSRRKSLESTRSMSLVVETLSNLLGKCPKAELLRNSHQGRVEKFLGEVFRKTGLVVDYRVHCCVDIGSTRRADSIAIDCPAGKGFIIDPTVRFEARLTQPTDVASERA</sequence>
<evidence type="ECO:0000313" key="9">
    <source>
        <dbReference type="Proteomes" id="UP000192578"/>
    </source>
</evidence>
<dbReference type="GO" id="GO:0004930">
    <property type="term" value="F:G protein-coupled receptor activity"/>
    <property type="evidence" value="ECO:0007669"/>
    <property type="project" value="UniProtKB-KW"/>
</dbReference>
<feature type="transmembrane region" description="Helical" evidence="6">
    <location>
        <begin position="44"/>
        <end position="62"/>
    </location>
</feature>
<dbReference type="PANTHER" id="PTHR46641">
    <property type="entry name" value="FMRFAMIDE RECEPTOR-RELATED"/>
    <property type="match status" value="1"/>
</dbReference>
<dbReference type="InterPro" id="IPR000276">
    <property type="entry name" value="GPCR_Rhodpsn"/>
</dbReference>
<organism evidence="8 9">
    <name type="scientific">Hypsibius exemplaris</name>
    <name type="common">Freshwater tardigrade</name>
    <dbReference type="NCBI Taxonomy" id="2072580"/>
    <lineage>
        <taxon>Eukaryota</taxon>
        <taxon>Metazoa</taxon>
        <taxon>Ecdysozoa</taxon>
        <taxon>Tardigrada</taxon>
        <taxon>Eutardigrada</taxon>
        <taxon>Parachela</taxon>
        <taxon>Hypsibioidea</taxon>
        <taxon>Hypsibiidae</taxon>
        <taxon>Hypsibius</taxon>
    </lineage>
</organism>
<keyword evidence="2 5" id="KW-0812">Transmembrane</keyword>
<protein>
    <recommendedName>
        <fullName evidence="7">G-protein coupled receptors family 1 profile domain-containing protein</fullName>
    </recommendedName>
</protein>
<feature type="domain" description="G-protein coupled receptors family 1 profile" evidence="7">
    <location>
        <begin position="55"/>
        <end position="328"/>
    </location>
</feature>
<dbReference type="GO" id="GO:0016020">
    <property type="term" value="C:membrane"/>
    <property type="evidence" value="ECO:0007669"/>
    <property type="project" value="UniProtKB-SubCell"/>
</dbReference>